<sequence length="571" mass="62716">MYLEYFGFTKAPFAEEPDTDIFFPEADRTNILRRVYADLQNGNAVIRLTGTEGTGKTILCQLLARLLPAELHAVVYLDSPAGSFDELLLAVCQQLGFQPQPDMPAWLHGQIEQCRAQRKKFLLIIDQAEKMFPAALERLLRTAFVADEQQGLQVILSGRPTLNDRINQLRAYCADMDIQPGHQLEPLTEAELAAYLSFRLKAAGLSAADSGRAFSGEAVHRIFEQANGSLRTAHLLAEKALQQVCSADRYIPVQAADVAELKNESSKKQKKAPLSNTLKLIAVALLLLFSALLFRYNNELRHRGQEAAKNIVSAVPVEPDALLPVPEKIKLNSEAELPPELEPEVMTEEQATESEDIVQPDLSAEQITSSETSEVSAVAAVEQEIPPPVSVVEEESLDAPPTLAVQEPPVVPPQSKIVQLSPGMRKTKPKPKEVPLPVAPALPEVEPESQRTPATERAAVPDADPLYQELLAAGSLLKNSRSAGRYTIQLTALSSPNAAKEMIVRDEYLEHRSQLKLLRRQNSPSSLFVFYGSYGSMEEAQAAVDNMPLFLRKQHHPSALPVADALQKTGN</sequence>
<comment type="caution">
    <text evidence="2">The sequence shown here is derived from an EMBL/GenBank/DDBJ whole genome shotgun (WGS) entry which is preliminary data.</text>
</comment>
<dbReference type="PANTHER" id="PTHR35894">
    <property type="entry name" value="GENERAL SECRETION PATHWAY PROTEIN A-RELATED"/>
    <property type="match status" value="1"/>
</dbReference>
<dbReference type="Gene3D" id="3.40.50.300">
    <property type="entry name" value="P-loop containing nucleotide triphosphate hydrolases"/>
    <property type="match status" value="1"/>
</dbReference>
<accession>A0A521G3E0</accession>
<dbReference type="InterPro" id="IPR036680">
    <property type="entry name" value="SPOR-like_sf"/>
</dbReference>
<proteinExistence type="predicted"/>
<dbReference type="CDD" id="cd00009">
    <property type="entry name" value="AAA"/>
    <property type="match status" value="1"/>
</dbReference>
<evidence type="ECO:0000259" key="1">
    <source>
        <dbReference type="Pfam" id="PF13401"/>
    </source>
</evidence>
<dbReference type="SUPFAM" id="SSF52540">
    <property type="entry name" value="P-loop containing nucleoside triphosphate hydrolases"/>
    <property type="match status" value="1"/>
</dbReference>
<dbReference type="InterPro" id="IPR052026">
    <property type="entry name" value="ExeA_AAA_ATPase_DNA-bind"/>
</dbReference>
<dbReference type="Pfam" id="PF13401">
    <property type="entry name" value="AAA_22"/>
    <property type="match status" value="1"/>
</dbReference>
<organism evidence="2 3">
    <name type="scientific">Candidatus Electronema aureum</name>
    <dbReference type="NCBI Taxonomy" id="2005002"/>
    <lineage>
        <taxon>Bacteria</taxon>
        <taxon>Pseudomonadati</taxon>
        <taxon>Thermodesulfobacteriota</taxon>
        <taxon>Desulfobulbia</taxon>
        <taxon>Desulfobulbales</taxon>
        <taxon>Desulfobulbaceae</taxon>
        <taxon>Candidatus Electronema</taxon>
    </lineage>
</organism>
<dbReference type="Proteomes" id="UP000316238">
    <property type="component" value="Unassembled WGS sequence"/>
</dbReference>
<dbReference type="AlphaFoldDB" id="A0A521G3E0"/>
<dbReference type="InterPro" id="IPR049945">
    <property type="entry name" value="AAA_22"/>
</dbReference>
<dbReference type="GO" id="GO:0016887">
    <property type="term" value="F:ATP hydrolysis activity"/>
    <property type="evidence" value="ECO:0007669"/>
    <property type="project" value="InterPro"/>
</dbReference>
<dbReference type="EMBL" id="NQJD01000005">
    <property type="protein sequence ID" value="TAA75546.1"/>
    <property type="molecule type" value="Genomic_DNA"/>
</dbReference>
<keyword evidence="3" id="KW-1185">Reference proteome</keyword>
<feature type="domain" description="ORC1/DEAH AAA+ ATPase" evidence="1">
    <location>
        <begin position="43"/>
        <end position="165"/>
    </location>
</feature>
<reference evidence="2" key="1">
    <citation type="submission" date="2017-07" db="EMBL/GenBank/DDBJ databases">
        <title>The cable genome - Insights into the physiology and evolution of filamentous bacteria capable of sulfide oxidation via long distance electron transfer.</title>
        <authorList>
            <person name="Thorup C."/>
            <person name="Bjerg J.T."/>
            <person name="Schreiber L."/>
            <person name="Nielsen L.P."/>
            <person name="Kjeldsen K.U."/>
            <person name="Boesen T."/>
            <person name="Boggild A."/>
            <person name="Meysman F."/>
            <person name="Geelhoed J."/>
            <person name="Schramm A."/>
        </authorList>
    </citation>
    <scope>NUCLEOTIDE SEQUENCE [LARGE SCALE GENOMIC DNA]</scope>
    <source>
        <strain evidence="2">GS</strain>
    </source>
</reference>
<name>A0A521G3E0_9BACT</name>
<evidence type="ECO:0000313" key="2">
    <source>
        <dbReference type="EMBL" id="TAA75546.1"/>
    </source>
</evidence>
<dbReference type="GO" id="GO:0042834">
    <property type="term" value="F:peptidoglycan binding"/>
    <property type="evidence" value="ECO:0007669"/>
    <property type="project" value="InterPro"/>
</dbReference>
<gene>
    <name evidence="2" type="ORF">CDV28_1053</name>
</gene>
<dbReference type="InterPro" id="IPR027417">
    <property type="entry name" value="P-loop_NTPase"/>
</dbReference>
<dbReference type="PANTHER" id="PTHR35894:SF1">
    <property type="entry name" value="PHOSPHORIBULOKINASE _ URIDINE KINASE FAMILY"/>
    <property type="match status" value="1"/>
</dbReference>
<dbReference type="Gene3D" id="3.30.70.1070">
    <property type="entry name" value="Sporulation related repeat"/>
    <property type="match status" value="1"/>
</dbReference>
<protein>
    <submittedName>
        <fullName evidence="2">Type II secretory pathway, component ExeA (Predicted ATPase)</fullName>
    </submittedName>
</protein>
<evidence type="ECO:0000313" key="3">
    <source>
        <dbReference type="Proteomes" id="UP000316238"/>
    </source>
</evidence>